<feature type="transmembrane region" description="Helical" evidence="2">
    <location>
        <begin position="915"/>
        <end position="932"/>
    </location>
</feature>
<dbReference type="Gene3D" id="2.60.40.3770">
    <property type="match status" value="1"/>
</dbReference>
<dbReference type="GeneID" id="30683951"/>
<dbReference type="InterPro" id="IPR009878">
    <property type="entry name" value="Phlebovirus_G2_fusion"/>
</dbReference>
<dbReference type="EMBL" id="KX884773">
    <property type="protein sequence ID" value="APG79262.1"/>
    <property type="molecule type" value="Genomic_RNA"/>
</dbReference>
<dbReference type="Proteomes" id="UP000203776">
    <property type="component" value="Genome"/>
</dbReference>
<evidence type="ECO:0000313" key="5">
    <source>
        <dbReference type="Proteomes" id="UP000203776"/>
    </source>
</evidence>
<dbReference type="Gene3D" id="2.60.98.50">
    <property type="match status" value="1"/>
</dbReference>
<feature type="region of interest" description="Disordered" evidence="1">
    <location>
        <begin position="846"/>
        <end position="866"/>
    </location>
</feature>
<keyword evidence="2" id="KW-1133">Transmembrane helix</keyword>
<feature type="transmembrane region" description="Helical" evidence="2">
    <location>
        <begin position="794"/>
        <end position="818"/>
    </location>
</feature>
<accession>A0A1L3KPF5</accession>
<feature type="transmembrane region" description="Helical" evidence="2">
    <location>
        <begin position="1390"/>
        <end position="1413"/>
    </location>
</feature>
<keyword evidence="2" id="KW-0472">Membrane</keyword>
<protein>
    <submittedName>
        <fullName evidence="4">Putative glycoprotein</fullName>
    </submittedName>
</protein>
<dbReference type="KEGG" id="vg:30683951"/>
<keyword evidence="5" id="KW-1185">Reference proteome</keyword>
<evidence type="ECO:0000259" key="3">
    <source>
        <dbReference type="Pfam" id="PF07245"/>
    </source>
</evidence>
<organism evidence="4 5">
    <name type="scientific">Hubei lepidoptera virus 1</name>
    <dbReference type="NCBI Taxonomy" id="1922903"/>
    <lineage>
        <taxon>Viruses</taxon>
        <taxon>Riboviria</taxon>
        <taxon>Orthornavirae</taxon>
        <taxon>Negarnaviricota</taxon>
        <taxon>Polyploviricotina</taxon>
        <taxon>Bunyaviricetes</taxon>
        <taxon>Hareavirales</taxon>
        <taxon>Phenuiviridae</taxon>
        <taxon>Hudovirus</taxon>
        <taxon>Hudovirus lepidopteris</taxon>
    </lineage>
</organism>
<evidence type="ECO:0000256" key="2">
    <source>
        <dbReference type="SAM" id="Phobius"/>
    </source>
</evidence>
<dbReference type="RefSeq" id="YP_009330257.1">
    <property type="nucleotide sequence ID" value="NC_032257.1"/>
</dbReference>
<evidence type="ECO:0000313" key="4">
    <source>
        <dbReference type="EMBL" id="APG79262.1"/>
    </source>
</evidence>
<dbReference type="Pfam" id="PF07245">
    <property type="entry name" value="Phlebovirus_G2"/>
    <property type="match status" value="1"/>
</dbReference>
<evidence type="ECO:0000256" key="1">
    <source>
        <dbReference type="SAM" id="MobiDB-lite"/>
    </source>
</evidence>
<name>A0A1L3KPF5_9VIRU</name>
<feature type="domain" description="Phlebovirus glycoprotein G2 fusion" evidence="3">
    <location>
        <begin position="933"/>
        <end position="1256"/>
    </location>
</feature>
<sequence>MKLIVAITVLVIPFIHLNKSQIVYNINNTVNYNHNSVVFSNNTINYNAVEPSTNFTKWVGKILREAKNATYKLVNDEISKKNFHQNTTLNDSPSIEMNESLIDDPIKSNLAKNIQMTEHTKEDNETPGKFLPQLSSNRSQEKSYNAIIHKNNIYPKKRELEKHSLINKTKDIDAIDLKSYPQKETQVRFIQSEMQRGINIEELNDIRNSIAVKIENCIRLPFSEEIKSKIINKCLIIYKSLSERGSAFTGNLIYTDTIILMILKGVLDSSFISHNFNDSCMIDSLSSLNAKIIRGIEIEVNLDKFNLNIWDYQNGKNSSIRRKTRGILEADDDYIQSISRKSASKAINALKDTGLLLSKPLRIDLDLINTSSTQITTVNKLNFSESNSIRILRFPRLDWSEPLYEINLDNLNEGLEGDFIHLIRSEEFLSKMPKCKDFPIWKYRGYSLKCINKVSIINMIDAGLCRIAVDCKGRINNNFTCIEEKLSAKCPHTTLLTNHDSYGFYHSELGREKSISSDSFNYENINFPKSSGDFKLCSIDNFWYSHNTCNGSLSYFGEVQFYLTNSGPIRVSVMAVNKFQLNFNSSDINYYTCTDSECLFENTMNHCTGDRLFCSRVNKMCNVASSKKCHLINNGMGFKTLDSSQERVSSYITLWTIIRYEAILIDDEETFLMPINEHESLYFQKLCKYSLSCSNAKIHVESNCVVNKIVINMGDNFIWYNYEEEDSMFSADLTLPFNILKGNMQPIITVYGLKGIITREIVSCEPFDLCLRVDCFLCTKKLINPSCMNQDERIILILIIIILFILITTIFILGFRFTKEKIPIVKSKLHNLRKFNRKFPSFSLKTKKEKEENEEDDSENEKDKGDSLNSVLVRDNRINSSLEHVPRQFIRKSVYSYRFYVPSHYYDSNSRKSHLIIVYLLSIMLGLGTSRACSDSTILVSDQKECFSDGFNNAVCKVSSTLRISGPPVGQTTCVNIMDGDNNINGYISIKVLSNNYYCSKSSLYKTVQAKINPKSYSYCPGASSCPSWRSCTSFLNSSEKQHEMFPNTINKLSLFDCFTPGGCAGNGCMRCDNGCSFHSIELVNSDDIIYEVFECPTWIPHLSVEVKFHNLPGMNDFETTLIGAEPYSEDGLKLAKIADSTPINNNDFCLIRDDKAIYYSSCQKSTELFSGSIGEIRCPTNEDALGLTDKCLIAKNTVKVKSINWDAIITNNQINIKKAIQNQRLPKLHGTAMIDRFSDGTVIMKNTIAETYEIQFSIKNLEISIRKEKSTCSGEDLSIEGCYSCMGGATMKIKLSANRDDTLAVVSCTGLNPIPISINKTMTLYTQGVYLQTSIAGLDCTVKCSGGTLKIPALINLKEQVMLDVSNEDKAFVVTKPINLWSVLDTNKMWLMIPTLSLGSVIIIVTIVIFAYKNTIGKVVPNTIIPMYTLSKRD</sequence>
<reference evidence="4 5" key="1">
    <citation type="journal article" date="2016" name="Nature">
        <title>Redefining the invertebrate RNA virosphere.</title>
        <authorList>
            <person name="Shi M."/>
            <person name="Lin X.D."/>
            <person name="Tian J.H."/>
            <person name="Chen L.J."/>
            <person name="Chen X."/>
            <person name="Li C.X."/>
            <person name="Qin X.C."/>
            <person name="Li J."/>
            <person name="Cao J.P."/>
            <person name="Eden J.S."/>
            <person name="Buchmann J."/>
            <person name="Wang W."/>
            <person name="Xu J."/>
            <person name="Holmes E.C."/>
            <person name="Zhang Y.Z."/>
        </authorList>
    </citation>
    <scope>NUCLEOTIDE SEQUENCE [LARGE SCALE GENOMIC DNA]</scope>
    <source>
        <strain evidence="4 5">LCM141331</strain>
    </source>
</reference>
<proteinExistence type="predicted"/>
<keyword evidence="2" id="KW-0812">Transmembrane</keyword>